<keyword evidence="4" id="KW-1185">Reference proteome</keyword>
<feature type="domain" description="SPK" evidence="2">
    <location>
        <begin position="256"/>
        <end position="335"/>
    </location>
</feature>
<feature type="region of interest" description="Disordered" evidence="1">
    <location>
        <begin position="32"/>
        <end position="72"/>
    </location>
</feature>
<dbReference type="PANTHER" id="PTHR38627">
    <property type="entry name" value="GA BINDING AND ACTIVATING AND SPK (SPK) DOMAIN CONTAINING-RELATED"/>
    <property type="match status" value="1"/>
</dbReference>
<dbReference type="InterPro" id="IPR053367">
    <property type="entry name" value="G-alpha_activating_GEF"/>
</dbReference>
<dbReference type="InterPro" id="IPR006570">
    <property type="entry name" value="SPK_dom"/>
</dbReference>
<proteinExistence type="predicted"/>
<protein>
    <recommendedName>
        <fullName evidence="2">SPK domain-containing protein</fullName>
    </recommendedName>
</protein>
<dbReference type="PANTHER" id="PTHR38627:SF1">
    <property type="entry name" value="G-PROTEIN ALPHA SUBUNIT ACTIVATING PROTEIN GBAS-1-RELATED"/>
    <property type="match status" value="1"/>
</dbReference>
<accession>A0A8R1IFU5</accession>
<evidence type="ECO:0000259" key="2">
    <source>
        <dbReference type="Pfam" id="PF04435"/>
    </source>
</evidence>
<dbReference type="Proteomes" id="UP000005237">
    <property type="component" value="Unassembled WGS sequence"/>
</dbReference>
<evidence type="ECO:0000256" key="1">
    <source>
        <dbReference type="SAM" id="MobiDB-lite"/>
    </source>
</evidence>
<reference evidence="3" key="2">
    <citation type="submission" date="2022-06" db="UniProtKB">
        <authorList>
            <consortium name="EnsemblMetazoa"/>
        </authorList>
    </citation>
    <scope>IDENTIFICATION</scope>
    <source>
        <strain evidence="3">DF5081</strain>
    </source>
</reference>
<name>A0A8R1IFU5_CAEJA</name>
<evidence type="ECO:0000313" key="4">
    <source>
        <dbReference type="Proteomes" id="UP000005237"/>
    </source>
</evidence>
<reference evidence="4" key="1">
    <citation type="submission" date="2010-08" db="EMBL/GenBank/DDBJ databases">
        <authorList>
            <consortium name="Caenorhabditis japonica Sequencing Consortium"/>
            <person name="Wilson R.K."/>
        </authorList>
    </citation>
    <scope>NUCLEOTIDE SEQUENCE [LARGE SCALE GENOMIC DNA]</scope>
    <source>
        <strain evidence="4">DF5081</strain>
    </source>
</reference>
<dbReference type="Pfam" id="PF04435">
    <property type="entry name" value="SPK"/>
    <property type="match status" value="1"/>
</dbReference>
<sequence length="335" mass="39292">MDNPTAEEDELLQTTKPKDLLLPNLEEKIKIETPDDSDDELFANALPSKKRKSAVKKDETKDSDDNEQSINPAALTWHQTRAISDDVKYRTTQDYFTYQDSLSIYTFLLDEIRSHSSERLGRVAKRRVVTGDANLWARYKRDYCGRREIESYRQHFRAVSPKLNEFQGLSELEKLDLFYALDIKVPKTIRSHLVDLYEVEFNKDGIIIGSPRMPHWDLVHPDTDREDEPTIVPNKGKVTWLRVSEREDGIMWQYLLDFVIKKGDCSLLTTRKFWEEFKNDYEGQGDAWKRVPETYRGRYAKFLAPNLHRMPFDAETKAALYLGLKIPVDNDYREE</sequence>
<evidence type="ECO:0000313" key="3">
    <source>
        <dbReference type="EnsemblMetazoa" id="CJA35293.1"/>
    </source>
</evidence>
<organism evidence="3 4">
    <name type="scientific">Caenorhabditis japonica</name>
    <dbReference type="NCBI Taxonomy" id="281687"/>
    <lineage>
        <taxon>Eukaryota</taxon>
        <taxon>Metazoa</taxon>
        <taxon>Ecdysozoa</taxon>
        <taxon>Nematoda</taxon>
        <taxon>Chromadorea</taxon>
        <taxon>Rhabditida</taxon>
        <taxon>Rhabditina</taxon>
        <taxon>Rhabditomorpha</taxon>
        <taxon>Rhabditoidea</taxon>
        <taxon>Rhabditidae</taxon>
        <taxon>Peloderinae</taxon>
        <taxon>Caenorhabditis</taxon>
    </lineage>
</organism>
<dbReference type="EnsemblMetazoa" id="CJA35293.1">
    <property type="protein sequence ID" value="CJA35293.1"/>
    <property type="gene ID" value="WBGene00211140"/>
</dbReference>
<dbReference type="AlphaFoldDB" id="A0A8R1IFU5"/>